<reference evidence="1" key="2">
    <citation type="submission" date="2023-02" db="EMBL/GenBank/DDBJ databases">
        <authorList>
            <consortium name="DOE Joint Genome Institute"/>
            <person name="Mondo S.J."/>
            <person name="Chang Y."/>
            <person name="Wang Y."/>
            <person name="Ahrendt S."/>
            <person name="Andreopoulos W."/>
            <person name="Barry K."/>
            <person name="Beard J."/>
            <person name="Benny G.L."/>
            <person name="Blankenship S."/>
            <person name="Bonito G."/>
            <person name="Cuomo C."/>
            <person name="Desiro A."/>
            <person name="Gervers K.A."/>
            <person name="Hundley H."/>
            <person name="Kuo A."/>
            <person name="LaButti K."/>
            <person name="Lang B.F."/>
            <person name="Lipzen A."/>
            <person name="O'Donnell K."/>
            <person name="Pangilinan J."/>
            <person name="Reynolds N."/>
            <person name="Sandor L."/>
            <person name="Smith M.W."/>
            <person name="Tsang A."/>
            <person name="Grigoriev I.V."/>
            <person name="Stajich J.E."/>
            <person name="Spatafora J.W."/>
        </authorList>
    </citation>
    <scope>NUCLEOTIDE SEQUENCE</scope>
    <source>
        <strain evidence="1">RSA 2281</strain>
    </source>
</reference>
<evidence type="ECO:0000313" key="2">
    <source>
        <dbReference type="Proteomes" id="UP001209540"/>
    </source>
</evidence>
<reference evidence="1" key="1">
    <citation type="journal article" date="2022" name="IScience">
        <title>Evolution of zygomycete secretomes and the origins of terrestrial fungal ecologies.</title>
        <authorList>
            <person name="Chang Y."/>
            <person name="Wang Y."/>
            <person name="Mondo S."/>
            <person name="Ahrendt S."/>
            <person name="Andreopoulos W."/>
            <person name="Barry K."/>
            <person name="Beard J."/>
            <person name="Benny G.L."/>
            <person name="Blankenship S."/>
            <person name="Bonito G."/>
            <person name="Cuomo C."/>
            <person name="Desiro A."/>
            <person name="Gervers K.A."/>
            <person name="Hundley H."/>
            <person name="Kuo A."/>
            <person name="LaButti K."/>
            <person name="Lang B.F."/>
            <person name="Lipzen A."/>
            <person name="O'Donnell K."/>
            <person name="Pangilinan J."/>
            <person name="Reynolds N."/>
            <person name="Sandor L."/>
            <person name="Smith M.E."/>
            <person name="Tsang A."/>
            <person name="Grigoriev I.V."/>
            <person name="Stajich J.E."/>
            <person name="Spatafora J.W."/>
        </authorList>
    </citation>
    <scope>NUCLEOTIDE SEQUENCE</scope>
    <source>
        <strain evidence="1">RSA 2281</strain>
    </source>
</reference>
<organism evidence="1 2">
    <name type="scientific">Phascolomyces articulosus</name>
    <dbReference type="NCBI Taxonomy" id="60185"/>
    <lineage>
        <taxon>Eukaryota</taxon>
        <taxon>Fungi</taxon>
        <taxon>Fungi incertae sedis</taxon>
        <taxon>Mucoromycota</taxon>
        <taxon>Mucoromycotina</taxon>
        <taxon>Mucoromycetes</taxon>
        <taxon>Mucorales</taxon>
        <taxon>Lichtheimiaceae</taxon>
        <taxon>Phascolomyces</taxon>
    </lineage>
</organism>
<sequence>MVPDMVYILPLNRRLSLTVKDTVFHPKVIVEFAQEIEQMYNNNDINASIHFNTNTAVIEDLSDPFNLIHVPIVMNDLYLTKRHITQLLNAVMWRWHKCQYIYQSHTDIKMPSVAFYNIAKLPYYIEKLPSALEQFLMLRDGDKLLDAPTVFIITNNVEHYILLHSLFVTDLKRVRT</sequence>
<gene>
    <name evidence="1" type="ORF">BDA99DRAFT_542605</name>
</gene>
<accession>A0AAD5K2J9</accession>
<protein>
    <submittedName>
        <fullName evidence="1">Uncharacterized protein</fullName>
    </submittedName>
</protein>
<comment type="caution">
    <text evidence="1">The sequence shown here is derived from an EMBL/GenBank/DDBJ whole genome shotgun (WGS) entry which is preliminary data.</text>
</comment>
<evidence type="ECO:0000313" key="1">
    <source>
        <dbReference type="EMBL" id="KAI9248239.1"/>
    </source>
</evidence>
<dbReference type="Proteomes" id="UP001209540">
    <property type="component" value="Unassembled WGS sequence"/>
</dbReference>
<proteinExistence type="predicted"/>
<keyword evidence="2" id="KW-1185">Reference proteome</keyword>
<name>A0AAD5K2J9_9FUNG</name>
<dbReference type="EMBL" id="JAIXMP010000039">
    <property type="protein sequence ID" value="KAI9248239.1"/>
    <property type="molecule type" value="Genomic_DNA"/>
</dbReference>
<dbReference type="AlphaFoldDB" id="A0AAD5K2J9"/>